<dbReference type="Proteomes" id="UP000257109">
    <property type="component" value="Unassembled WGS sequence"/>
</dbReference>
<dbReference type="OrthoDB" id="1740797at2759"/>
<accession>A0A371GD47</accession>
<keyword evidence="3" id="KW-1185">Reference proteome</keyword>
<dbReference type="AlphaFoldDB" id="A0A371GD47"/>
<dbReference type="EMBL" id="QJKJ01005994">
    <property type="protein sequence ID" value="RDX88273.1"/>
    <property type="molecule type" value="Genomic_DNA"/>
</dbReference>
<evidence type="ECO:0000313" key="3">
    <source>
        <dbReference type="Proteomes" id="UP000257109"/>
    </source>
</evidence>
<proteinExistence type="predicted"/>
<feature type="non-terminal residue" evidence="2">
    <location>
        <position position="1"/>
    </location>
</feature>
<feature type="region of interest" description="Disordered" evidence="1">
    <location>
        <begin position="94"/>
        <end position="120"/>
    </location>
</feature>
<organism evidence="2 3">
    <name type="scientific">Mucuna pruriens</name>
    <name type="common">Velvet bean</name>
    <name type="synonym">Dolichos pruriens</name>
    <dbReference type="NCBI Taxonomy" id="157652"/>
    <lineage>
        <taxon>Eukaryota</taxon>
        <taxon>Viridiplantae</taxon>
        <taxon>Streptophyta</taxon>
        <taxon>Embryophyta</taxon>
        <taxon>Tracheophyta</taxon>
        <taxon>Spermatophyta</taxon>
        <taxon>Magnoliopsida</taxon>
        <taxon>eudicotyledons</taxon>
        <taxon>Gunneridae</taxon>
        <taxon>Pentapetalae</taxon>
        <taxon>rosids</taxon>
        <taxon>fabids</taxon>
        <taxon>Fabales</taxon>
        <taxon>Fabaceae</taxon>
        <taxon>Papilionoideae</taxon>
        <taxon>50 kb inversion clade</taxon>
        <taxon>NPAAA clade</taxon>
        <taxon>indigoferoid/millettioid clade</taxon>
        <taxon>Phaseoleae</taxon>
        <taxon>Mucuna</taxon>
    </lineage>
</organism>
<comment type="caution">
    <text evidence="2">The sequence shown here is derived from an EMBL/GenBank/DDBJ whole genome shotgun (WGS) entry which is preliminary data.</text>
</comment>
<evidence type="ECO:0000256" key="1">
    <source>
        <dbReference type="SAM" id="MobiDB-lite"/>
    </source>
</evidence>
<feature type="compositionally biased region" description="Polar residues" evidence="1">
    <location>
        <begin position="94"/>
        <end position="106"/>
    </location>
</feature>
<evidence type="ECO:0008006" key="4">
    <source>
        <dbReference type="Google" id="ProtNLM"/>
    </source>
</evidence>
<sequence length="147" mass="16840">MKRMSLENFFPASRTTSIRKEICSIRQHNRETLYEYWKWFNKLLILMDISMIDVASGRVLMNKTQLVIGQHHTNPLTTIWGACAYAKHSVDASPTLQETDPNSAKGNTRIKDTHQSSPSIRHLHVDNSPRSLCNKFLGGFGQEDDHE</sequence>
<name>A0A371GD47_MUCPR</name>
<evidence type="ECO:0000313" key="2">
    <source>
        <dbReference type="EMBL" id="RDX88273.1"/>
    </source>
</evidence>
<protein>
    <recommendedName>
        <fullName evidence="4">Retrotransposon gag domain-containing protein</fullName>
    </recommendedName>
</protein>
<reference evidence="2" key="1">
    <citation type="submission" date="2018-05" db="EMBL/GenBank/DDBJ databases">
        <title>Draft genome of Mucuna pruriens seed.</title>
        <authorList>
            <person name="Nnadi N.E."/>
            <person name="Vos R."/>
            <person name="Hasami M.H."/>
            <person name="Devisetty U.K."/>
            <person name="Aguiy J.C."/>
        </authorList>
    </citation>
    <scope>NUCLEOTIDE SEQUENCE [LARGE SCALE GENOMIC DNA]</scope>
    <source>
        <strain evidence="2">JCA_2017</strain>
    </source>
</reference>
<gene>
    <name evidence="2" type="ORF">CR513_30156</name>
</gene>